<name>A0A1T4LIU3_9SPIR</name>
<keyword evidence="1 4" id="KW-0808">Transferase</keyword>
<dbReference type="InterPro" id="IPR028098">
    <property type="entry name" value="Glyco_trans_4-like_N"/>
</dbReference>
<evidence type="ECO:0000259" key="2">
    <source>
        <dbReference type="Pfam" id="PF00534"/>
    </source>
</evidence>
<accession>A0A1T4LIU3</accession>
<evidence type="ECO:0000256" key="1">
    <source>
        <dbReference type="ARBA" id="ARBA00022679"/>
    </source>
</evidence>
<dbReference type="PANTHER" id="PTHR46401">
    <property type="entry name" value="GLYCOSYLTRANSFERASE WBBK-RELATED"/>
    <property type="match status" value="1"/>
</dbReference>
<dbReference type="AlphaFoldDB" id="A0A1T4LIU3"/>
<dbReference type="GO" id="GO:0009103">
    <property type="term" value="P:lipopolysaccharide biosynthetic process"/>
    <property type="evidence" value="ECO:0007669"/>
    <property type="project" value="TreeGrafter"/>
</dbReference>
<proteinExistence type="predicted"/>
<dbReference type="SUPFAM" id="SSF53756">
    <property type="entry name" value="UDP-Glycosyltransferase/glycogen phosphorylase"/>
    <property type="match status" value="1"/>
</dbReference>
<feature type="domain" description="Glycosyltransferase subfamily 4-like N-terminal" evidence="3">
    <location>
        <begin position="16"/>
        <end position="170"/>
    </location>
</feature>
<dbReference type="PANTHER" id="PTHR46401:SF2">
    <property type="entry name" value="GLYCOSYLTRANSFERASE WBBK-RELATED"/>
    <property type="match status" value="1"/>
</dbReference>
<dbReference type="Gene3D" id="3.40.50.2000">
    <property type="entry name" value="Glycogen Phosphorylase B"/>
    <property type="match status" value="2"/>
</dbReference>
<dbReference type="CDD" id="cd03809">
    <property type="entry name" value="GT4_MtfB-like"/>
    <property type="match status" value="1"/>
</dbReference>
<evidence type="ECO:0000313" key="4">
    <source>
        <dbReference type="EMBL" id="SJZ54516.1"/>
    </source>
</evidence>
<evidence type="ECO:0000313" key="5">
    <source>
        <dbReference type="Proteomes" id="UP000190395"/>
    </source>
</evidence>
<organism evidence="4 5">
    <name type="scientific">Treponema berlinense</name>
    <dbReference type="NCBI Taxonomy" id="225004"/>
    <lineage>
        <taxon>Bacteria</taxon>
        <taxon>Pseudomonadati</taxon>
        <taxon>Spirochaetota</taxon>
        <taxon>Spirochaetia</taxon>
        <taxon>Spirochaetales</taxon>
        <taxon>Treponemataceae</taxon>
        <taxon>Treponema</taxon>
    </lineage>
</organism>
<feature type="domain" description="Glycosyl transferase family 1" evidence="2">
    <location>
        <begin position="191"/>
        <end position="347"/>
    </location>
</feature>
<evidence type="ECO:0000259" key="3">
    <source>
        <dbReference type="Pfam" id="PF13439"/>
    </source>
</evidence>
<dbReference type="GeneID" id="303366820"/>
<dbReference type="Pfam" id="PF13439">
    <property type="entry name" value="Glyco_transf_4"/>
    <property type="match status" value="1"/>
</dbReference>
<dbReference type="OrthoDB" id="9797829at2"/>
<dbReference type="RefSeq" id="WP_078930300.1">
    <property type="nucleotide sequence ID" value="NZ_CAMCOW010000046.1"/>
</dbReference>
<reference evidence="4 5" key="1">
    <citation type="submission" date="2017-02" db="EMBL/GenBank/DDBJ databases">
        <authorList>
            <person name="Peterson S.W."/>
        </authorList>
    </citation>
    <scope>NUCLEOTIDE SEQUENCE [LARGE SCALE GENOMIC DNA]</scope>
    <source>
        <strain evidence="4 5">ATCC BAA-909</strain>
    </source>
</reference>
<gene>
    <name evidence="4" type="ORF">SAMN02745152_00550</name>
</gene>
<protein>
    <submittedName>
        <fullName evidence="4">Glycosyltransferase involved in cell wall bisynthesis</fullName>
    </submittedName>
</protein>
<dbReference type="Proteomes" id="UP000190395">
    <property type="component" value="Unassembled WGS sequence"/>
</dbReference>
<dbReference type="EMBL" id="FUXC01000002">
    <property type="protein sequence ID" value="SJZ54516.1"/>
    <property type="molecule type" value="Genomic_DNA"/>
</dbReference>
<dbReference type="STRING" id="225004.SAMN02745152_00550"/>
<keyword evidence="5" id="KW-1185">Reference proteome</keyword>
<dbReference type="Pfam" id="PF00534">
    <property type="entry name" value="Glycos_transf_1"/>
    <property type="match status" value="1"/>
</dbReference>
<dbReference type="GO" id="GO:0016757">
    <property type="term" value="F:glycosyltransferase activity"/>
    <property type="evidence" value="ECO:0007669"/>
    <property type="project" value="InterPro"/>
</dbReference>
<sequence>MKIGIDSFGCGHGKSGIGSYLSSLSSQLKNSADCTFEIFGSEIDRYTYGAENGLSYSSVKLPNSHFYETLWHYGCSNIFARYHKYDAVLYAAGARYIPLFCTVPGVAVVYDVLSELYEDEILKNHTKRILLGLKNASKVIAASHFIRKDLIKLGVPEEKITVIYNGINHSEFYPRELLSPSLLDIKPFAIKRPYFIYPSQISSSSKKHVELIKAFSLFKEKTHLEHRLVLTGSEGKAIESVKKAILESKFHQDIFITGFFPHESFPLLYSASEGCIFPSINEGVGLPVLEALASGVPVACSTGGSLPEIAGDNAVYFDSDNIEQMADAIEKIAVESNLRKKLKEGGLEWTKRFSWDKTAEKTIDVLKGVCKK</sequence>
<dbReference type="InterPro" id="IPR001296">
    <property type="entry name" value="Glyco_trans_1"/>
</dbReference>